<protein>
    <submittedName>
        <fullName evidence="1">Methyltransferase type 12</fullName>
    </submittedName>
</protein>
<organism evidence="1 2">
    <name type="scientific">Candidatus Woesebacteria bacterium GW2011_GWA1_39_21</name>
    <dbReference type="NCBI Taxonomy" id="1618550"/>
    <lineage>
        <taxon>Bacteria</taxon>
        <taxon>Candidatus Woeseibacteriota</taxon>
    </lineage>
</organism>
<dbReference type="CDD" id="cd02440">
    <property type="entry name" value="AdoMet_MTases"/>
    <property type="match status" value="1"/>
</dbReference>
<dbReference type="InterPro" id="IPR029063">
    <property type="entry name" value="SAM-dependent_MTases_sf"/>
</dbReference>
<keyword evidence="1" id="KW-0489">Methyltransferase</keyword>
<reference evidence="1 2" key="1">
    <citation type="journal article" date="2015" name="Nature">
        <title>rRNA introns, odd ribosomes, and small enigmatic genomes across a large radiation of phyla.</title>
        <authorList>
            <person name="Brown C.T."/>
            <person name="Hug L.A."/>
            <person name="Thomas B.C."/>
            <person name="Sharon I."/>
            <person name="Castelle C.J."/>
            <person name="Singh A."/>
            <person name="Wilkins M.J."/>
            <person name="Williams K.H."/>
            <person name="Banfield J.F."/>
        </authorList>
    </citation>
    <scope>NUCLEOTIDE SEQUENCE [LARGE SCALE GENOMIC DNA]</scope>
</reference>
<accession>A0A0G0RDK5</accession>
<evidence type="ECO:0000313" key="1">
    <source>
        <dbReference type="EMBL" id="KKR11742.1"/>
    </source>
</evidence>
<dbReference type="GO" id="GO:0032259">
    <property type="term" value="P:methylation"/>
    <property type="evidence" value="ECO:0007669"/>
    <property type="project" value="UniProtKB-KW"/>
</dbReference>
<proteinExistence type="predicted"/>
<dbReference type="Proteomes" id="UP000034246">
    <property type="component" value="Unassembled WGS sequence"/>
</dbReference>
<keyword evidence="1" id="KW-0808">Transferase</keyword>
<dbReference type="GO" id="GO:0008168">
    <property type="term" value="F:methyltransferase activity"/>
    <property type="evidence" value="ECO:0007669"/>
    <property type="project" value="UniProtKB-KW"/>
</dbReference>
<dbReference type="AlphaFoldDB" id="A0A0G0RDK5"/>
<dbReference type="Pfam" id="PF13489">
    <property type="entry name" value="Methyltransf_23"/>
    <property type="match status" value="1"/>
</dbReference>
<dbReference type="EMBL" id="LBWP01000003">
    <property type="protein sequence ID" value="KKR11742.1"/>
    <property type="molecule type" value="Genomic_DNA"/>
</dbReference>
<gene>
    <name evidence="1" type="ORF">UT39_C0003G0011</name>
</gene>
<evidence type="ECO:0000313" key="2">
    <source>
        <dbReference type="Proteomes" id="UP000034246"/>
    </source>
</evidence>
<sequence>MDKVGEYTLAVMKKAKWYNTWILSFFGKYLEGEILEVGSGTGNFSSLLKSYGKLSAVDIKRNYFRKYNDPQISVGYGDIEKGQYFFKNKKFDAIVCLNVIEHIKNDTVAIKNIHKLLKSGGAVVALVPAGDLLYSDYDRLLGHYRRYTVSSFRKKFQSAGFKIKSSRYLNWWGAVGWFVYLKLLRKSVFPKNEVGIFDFFGRFFLWPEKIFCFPFGLSVLLVAEK</sequence>
<dbReference type="Gene3D" id="3.40.50.150">
    <property type="entry name" value="Vaccinia Virus protein VP39"/>
    <property type="match status" value="1"/>
</dbReference>
<dbReference type="SUPFAM" id="SSF53335">
    <property type="entry name" value="S-adenosyl-L-methionine-dependent methyltransferases"/>
    <property type="match status" value="1"/>
</dbReference>
<comment type="caution">
    <text evidence="1">The sequence shown here is derived from an EMBL/GenBank/DDBJ whole genome shotgun (WGS) entry which is preliminary data.</text>
</comment>
<name>A0A0G0RDK5_9BACT</name>
<dbReference type="STRING" id="1618550.UT39_C0003G0011"/>
<dbReference type="PANTHER" id="PTHR43861">
    <property type="entry name" value="TRANS-ACONITATE 2-METHYLTRANSFERASE-RELATED"/>
    <property type="match status" value="1"/>
</dbReference>